<gene>
    <name evidence="7" type="ORF">LVJ82_17975</name>
</gene>
<feature type="transmembrane region" description="Helical" evidence="6">
    <location>
        <begin position="184"/>
        <end position="201"/>
    </location>
</feature>
<dbReference type="PANTHER" id="PTHR30086:SF21">
    <property type="entry name" value="TRANSPORT PROTEIN"/>
    <property type="match status" value="1"/>
</dbReference>
<reference evidence="7 8" key="1">
    <citation type="journal article" date="2022" name="Res Sq">
        <title>Evolution of multicellular longitudinally dividing oral cavity symbionts (Neisseriaceae).</title>
        <authorList>
            <person name="Nyongesa S."/>
            <person name="Weber P."/>
            <person name="Bernet E."/>
            <person name="Pullido F."/>
            <person name="Nieckarz M."/>
            <person name="Delaby M."/>
            <person name="Nieves C."/>
            <person name="Viehboeck T."/>
            <person name="Krause N."/>
            <person name="Rivera-Millot A."/>
            <person name="Nakamura A."/>
            <person name="Vischer N."/>
            <person name="VanNieuwenhze M."/>
            <person name="Brun Y."/>
            <person name="Cava F."/>
            <person name="Bulgheresi S."/>
            <person name="Veyrier F."/>
        </authorList>
    </citation>
    <scope>NUCLEOTIDE SEQUENCE [LARGE SCALE GENOMIC DNA]</scope>
    <source>
        <strain evidence="7 8">SN4</strain>
    </source>
</reference>
<accession>A0ABY4E0H9</accession>
<comment type="subcellular location">
    <subcellularLocation>
        <location evidence="1">Cell membrane</location>
        <topology evidence="1">Multi-pass membrane protein</topology>
    </subcellularLocation>
</comment>
<evidence type="ECO:0000313" key="8">
    <source>
        <dbReference type="Proteomes" id="UP000832011"/>
    </source>
</evidence>
<dbReference type="EMBL" id="CP091511">
    <property type="protein sequence ID" value="UOO89304.1"/>
    <property type="molecule type" value="Genomic_DNA"/>
</dbReference>
<proteinExistence type="predicted"/>
<organism evidence="7 8">
    <name type="scientific">Vitreoscilla massiliensis</name>
    <dbReference type="NCBI Taxonomy" id="1689272"/>
    <lineage>
        <taxon>Bacteria</taxon>
        <taxon>Pseudomonadati</taxon>
        <taxon>Pseudomonadota</taxon>
        <taxon>Betaproteobacteria</taxon>
        <taxon>Neisseriales</taxon>
        <taxon>Neisseriaceae</taxon>
        <taxon>Vitreoscilla</taxon>
    </lineage>
</organism>
<keyword evidence="3 6" id="KW-0812">Transmembrane</keyword>
<keyword evidence="4 6" id="KW-1133">Transmembrane helix</keyword>
<evidence type="ECO:0000256" key="2">
    <source>
        <dbReference type="ARBA" id="ARBA00022475"/>
    </source>
</evidence>
<evidence type="ECO:0000256" key="6">
    <source>
        <dbReference type="SAM" id="Phobius"/>
    </source>
</evidence>
<name>A0ABY4E0H9_9NEIS</name>
<evidence type="ECO:0000256" key="4">
    <source>
        <dbReference type="ARBA" id="ARBA00022989"/>
    </source>
</evidence>
<evidence type="ECO:0000256" key="5">
    <source>
        <dbReference type="ARBA" id="ARBA00023136"/>
    </source>
</evidence>
<protein>
    <submittedName>
        <fullName evidence="7">LysE family translocator</fullName>
    </submittedName>
</protein>
<feature type="transmembrane region" description="Helical" evidence="6">
    <location>
        <begin position="36"/>
        <end position="58"/>
    </location>
</feature>
<dbReference type="Proteomes" id="UP000832011">
    <property type="component" value="Chromosome"/>
</dbReference>
<sequence length="203" mass="22123">MMQEFYVVLAVTLLAVVSPGADFAMVSRNSYVYGRMAGVSTAVGIAVAIWLHVAYAVLGVGLLLQNTPMLMQVVQTVGALYLAYIAWQTWRQPPLLPDSDTDNSHSKSTWAAFKNGLVSNALNPKTTLFVLSVYSQVVRANSALWQLLVYGGLMSLAHLLWFAWVAVALSQARVRRCLLSKQRVVNRVIASVLLLLAGVLLCA</sequence>
<feature type="transmembrane region" description="Helical" evidence="6">
    <location>
        <begin position="70"/>
        <end position="87"/>
    </location>
</feature>
<evidence type="ECO:0000313" key="7">
    <source>
        <dbReference type="EMBL" id="UOO89304.1"/>
    </source>
</evidence>
<keyword evidence="8" id="KW-1185">Reference proteome</keyword>
<dbReference type="InterPro" id="IPR001123">
    <property type="entry name" value="LeuE-type"/>
</dbReference>
<dbReference type="RefSeq" id="WP_234333070.1">
    <property type="nucleotide sequence ID" value="NZ_CABKVG010000010.1"/>
</dbReference>
<keyword evidence="5 6" id="KW-0472">Membrane</keyword>
<keyword evidence="2" id="KW-1003">Cell membrane</keyword>
<evidence type="ECO:0000256" key="1">
    <source>
        <dbReference type="ARBA" id="ARBA00004651"/>
    </source>
</evidence>
<dbReference type="PANTHER" id="PTHR30086">
    <property type="entry name" value="ARGININE EXPORTER PROTEIN ARGO"/>
    <property type="match status" value="1"/>
</dbReference>
<feature type="transmembrane region" description="Helical" evidence="6">
    <location>
        <begin position="147"/>
        <end position="172"/>
    </location>
</feature>
<evidence type="ECO:0000256" key="3">
    <source>
        <dbReference type="ARBA" id="ARBA00022692"/>
    </source>
</evidence>
<dbReference type="Pfam" id="PF01810">
    <property type="entry name" value="LysE"/>
    <property type="match status" value="1"/>
</dbReference>
<dbReference type="PIRSF" id="PIRSF006324">
    <property type="entry name" value="LeuE"/>
    <property type="match status" value="1"/>
</dbReference>